<accession>F4WY50</accession>
<gene>
    <name evidence="2" type="ORF">G5I_10897</name>
</gene>
<keyword evidence="3" id="KW-1185">Reference proteome</keyword>
<evidence type="ECO:0000313" key="2">
    <source>
        <dbReference type="EMBL" id="EGI60881.1"/>
    </source>
</evidence>
<evidence type="ECO:0000313" key="3">
    <source>
        <dbReference type="Proteomes" id="UP000007755"/>
    </source>
</evidence>
<feature type="region of interest" description="Disordered" evidence="1">
    <location>
        <begin position="40"/>
        <end position="76"/>
    </location>
</feature>
<proteinExistence type="predicted"/>
<reference evidence="2" key="1">
    <citation type="submission" date="2011-02" db="EMBL/GenBank/DDBJ databases">
        <title>The genome of the leaf-cutting ant Acromyrmex echinatior suggests key adaptations to social evolution and fungus farming.</title>
        <authorList>
            <person name="Nygaard S."/>
            <person name="Zhang G."/>
        </authorList>
    </citation>
    <scope>NUCLEOTIDE SEQUENCE</scope>
</reference>
<organism evidence="3">
    <name type="scientific">Acromyrmex echinatior</name>
    <name type="common">Panamanian leafcutter ant</name>
    <name type="synonym">Acromyrmex octospinosus echinatior</name>
    <dbReference type="NCBI Taxonomy" id="103372"/>
    <lineage>
        <taxon>Eukaryota</taxon>
        <taxon>Metazoa</taxon>
        <taxon>Ecdysozoa</taxon>
        <taxon>Arthropoda</taxon>
        <taxon>Hexapoda</taxon>
        <taxon>Insecta</taxon>
        <taxon>Pterygota</taxon>
        <taxon>Neoptera</taxon>
        <taxon>Endopterygota</taxon>
        <taxon>Hymenoptera</taxon>
        <taxon>Apocrita</taxon>
        <taxon>Aculeata</taxon>
        <taxon>Formicoidea</taxon>
        <taxon>Formicidae</taxon>
        <taxon>Myrmicinae</taxon>
        <taxon>Acromyrmex</taxon>
    </lineage>
</organism>
<dbReference type="Proteomes" id="UP000007755">
    <property type="component" value="Unassembled WGS sequence"/>
</dbReference>
<dbReference type="AlphaFoldDB" id="F4WY50"/>
<dbReference type="InParanoid" id="F4WY50"/>
<dbReference type="EMBL" id="GL888437">
    <property type="protein sequence ID" value="EGI60881.1"/>
    <property type="molecule type" value="Genomic_DNA"/>
</dbReference>
<name>F4WY50_ACREC</name>
<evidence type="ECO:0000256" key="1">
    <source>
        <dbReference type="SAM" id="MobiDB-lite"/>
    </source>
</evidence>
<protein>
    <submittedName>
        <fullName evidence="2">Uncharacterized protein</fullName>
    </submittedName>
</protein>
<sequence length="97" mass="11106">MDWPGRPAFYKTDAWRREREDSSRGSPLVQVSARDLMMELAEISPEKSEPKSKTKASTTGAPRASSPQTKIRESLLSSRRKFYDPVEFLAPRHRIRG</sequence>